<organism evidence="3 4">
    <name type="scientific">Actinokineospora bangkokensis</name>
    <dbReference type="NCBI Taxonomy" id="1193682"/>
    <lineage>
        <taxon>Bacteria</taxon>
        <taxon>Bacillati</taxon>
        <taxon>Actinomycetota</taxon>
        <taxon>Actinomycetes</taxon>
        <taxon>Pseudonocardiales</taxon>
        <taxon>Pseudonocardiaceae</taxon>
        <taxon>Actinokineospora</taxon>
    </lineage>
</organism>
<evidence type="ECO:0000256" key="2">
    <source>
        <dbReference type="SAM" id="Phobius"/>
    </source>
</evidence>
<dbReference type="EMBL" id="MKQR01000017">
    <property type="protein sequence ID" value="OLR92110.1"/>
    <property type="molecule type" value="Genomic_DNA"/>
</dbReference>
<feature type="transmembrane region" description="Helical" evidence="2">
    <location>
        <begin position="99"/>
        <end position="121"/>
    </location>
</feature>
<reference evidence="3 4" key="1">
    <citation type="submission" date="2016-10" db="EMBL/GenBank/DDBJ databases">
        <title>The Draft Genome Sequence of Actinokineospora bangkokensis 44EHWT reveals the biosynthetic pathway of antifungal compounds Thailandins with unusual extender unit butylmalonyl-CoA.</title>
        <authorList>
            <person name="Greule A."/>
            <person name="Intra B."/>
            <person name="Flemming S."/>
            <person name="Rommel M.G."/>
            <person name="Panbangred W."/>
            <person name="Bechthold A."/>
        </authorList>
    </citation>
    <scope>NUCLEOTIDE SEQUENCE [LARGE SCALE GENOMIC DNA]</scope>
    <source>
        <strain evidence="3 4">44EHW</strain>
    </source>
</reference>
<feature type="compositionally biased region" description="Basic and acidic residues" evidence="1">
    <location>
        <begin position="461"/>
        <end position="472"/>
    </location>
</feature>
<sequence>MLVTAVVAGGGSGAGAGVGRPAPVRGGAVAVAAGVGAWLFVPVVGRISLTEVAAVLLAPAAVLALLRVRRIGPAVLLTGSAWIGGLVLGHLLHPAPATTLAKAVASAGVFVLTVGLVCGILRAGSDGERGPRDLLIAGFAVGQAVGIVLTPPDYAALDPWKFGVGQSVTLLVLIAVSRWAHRYDRVAVPAALSLLAALHLVLGARSLSLFAIVIALAAVLTPRVPWRRGWPRLVAVAVAAGLAGVLLGQLYTQLATDGDLGAAEQQKVSFQTGDFGIAVGGRKDVVFLVSGVLQSPITGWGPSARVPSEVKSEAVLWLREHGYPVYGYDLLTYVLPDSLYLHSVLLGAWVTGGVLGFLAWLLVFCVVLRGLARAVRDRALAEAYMLLVAAWHVLFSPLGDSTRGHIAVAVALALTATVGRAHQQREEHPGGDGGHDRVPDDPGDGTIRWPEQGPDEDGGEPEGHHPGQDRAHRALAPAGLQPDHQHLREHHHGGDRDVAPHRRDGGLE</sequence>
<keyword evidence="2" id="KW-0812">Transmembrane</keyword>
<feature type="transmembrane region" description="Helical" evidence="2">
    <location>
        <begin position="208"/>
        <end position="226"/>
    </location>
</feature>
<feature type="transmembrane region" description="Helical" evidence="2">
    <location>
        <begin position="47"/>
        <end position="66"/>
    </location>
</feature>
<evidence type="ECO:0000313" key="4">
    <source>
        <dbReference type="Proteomes" id="UP000186040"/>
    </source>
</evidence>
<feature type="compositionally biased region" description="Basic and acidic residues" evidence="1">
    <location>
        <begin position="423"/>
        <end position="440"/>
    </location>
</feature>
<evidence type="ECO:0000313" key="3">
    <source>
        <dbReference type="EMBL" id="OLR92110.1"/>
    </source>
</evidence>
<comment type="caution">
    <text evidence="3">The sequence shown here is derived from an EMBL/GenBank/DDBJ whole genome shotgun (WGS) entry which is preliminary data.</text>
</comment>
<proteinExistence type="predicted"/>
<dbReference type="AlphaFoldDB" id="A0A1Q9LJC5"/>
<feature type="region of interest" description="Disordered" evidence="1">
    <location>
        <begin position="420"/>
        <end position="508"/>
    </location>
</feature>
<feature type="transmembrane region" description="Helical" evidence="2">
    <location>
        <begin position="339"/>
        <end position="367"/>
    </location>
</feature>
<keyword evidence="2" id="KW-1133">Transmembrane helix</keyword>
<feature type="compositionally biased region" description="Basic and acidic residues" evidence="1">
    <location>
        <begin position="492"/>
        <end position="508"/>
    </location>
</feature>
<feature type="transmembrane region" description="Helical" evidence="2">
    <location>
        <begin position="73"/>
        <end position="93"/>
    </location>
</feature>
<name>A0A1Q9LJC5_9PSEU</name>
<keyword evidence="2" id="KW-0472">Membrane</keyword>
<evidence type="ECO:0008006" key="5">
    <source>
        <dbReference type="Google" id="ProtNLM"/>
    </source>
</evidence>
<protein>
    <recommendedName>
        <fullName evidence="5">O-antigen polymerase</fullName>
    </recommendedName>
</protein>
<dbReference type="Proteomes" id="UP000186040">
    <property type="component" value="Unassembled WGS sequence"/>
</dbReference>
<gene>
    <name evidence="3" type="ORF">BJP25_22465</name>
</gene>
<accession>A0A1Q9LJC5</accession>
<evidence type="ECO:0000256" key="1">
    <source>
        <dbReference type="SAM" id="MobiDB-lite"/>
    </source>
</evidence>
<feature type="transmembrane region" description="Helical" evidence="2">
    <location>
        <begin position="233"/>
        <end position="251"/>
    </location>
</feature>
<keyword evidence="4" id="KW-1185">Reference proteome</keyword>
<feature type="transmembrane region" description="Helical" evidence="2">
    <location>
        <begin position="133"/>
        <end position="150"/>
    </location>
</feature>